<name>A0AAD7E9D1_9AGAR</name>
<accession>A0AAD7E9D1</accession>
<comment type="caution">
    <text evidence="2">The sequence shown here is derived from an EMBL/GenBank/DDBJ whole genome shotgun (WGS) entry which is preliminary data.</text>
</comment>
<gene>
    <name evidence="2" type="ORF">DFH08DRAFT_976534</name>
</gene>
<sequence length="205" mass="22617">MGNSFTLNLFEQADHFRYDPVLIFVIGTSKKYGDDSLFAVETKASTHIPSHLTYVSPLASERWVRLQRGIVHLQLTQSIRMPDKYIIQANVLDFDGGRDVQHPLKRVHFPASSGRIPAPSTVQAGYLCTILRKASERGNGEQIPGSGVWAPLPRSDAFLAGHRRSTLITRAGIPGSGMPPASHSEASAAQWRTTTRTTVVERRTL</sequence>
<dbReference type="EMBL" id="JARIHO010000099">
    <property type="protein sequence ID" value="KAJ7304736.1"/>
    <property type="molecule type" value="Genomic_DNA"/>
</dbReference>
<organism evidence="2 3">
    <name type="scientific">Mycena albidolilacea</name>
    <dbReference type="NCBI Taxonomy" id="1033008"/>
    <lineage>
        <taxon>Eukaryota</taxon>
        <taxon>Fungi</taxon>
        <taxon>Dikarya</taxon>
        <taxon>Basidiomycota</taxon>
        <taxon>Agaricomycotina</taxon>
        <taxon>Agaricomycetes</taxon>
        <taxon>Agaricomycetidae</taxon>
        <taxon>Agaricales</taxon>
        <taxon>Marasmiineae</taxon>
        <taxon>Mycenaceae</taxon>
        <taxon>Mycena</taxon>
    </lineage>
</organism>
<evidence type="ECO:0000313" key="2">
    <source>
        <dbReference type="EMBL" id="KAJ7304736.1"/>
    </source>
</evidence>
<protein>
    <submittedName>
        <fullName evidence="2">Uncharacterized protein</fullName>
    </submittedName>
</protein>
<reference evidence="2" key="1">
    <citation type="submission" date="2023-03" db="EMBL/GenBank/DDBJ databases">
        <title>Massive genome expansion in bonnet fungi (Mycena s.s.) driven by repeated elements and novel gene families across ecological guilds.</title>
        <authorList>
            <consortium name="Lawrence Berkeley National Laboratory"/>
            <person name="Harder C.B."/>
            <person name="Miyauchi S."/>
            <person name="Viragh M."/>
            <person name="Kuo A."/>
            <person name="Thoen E."/>
            <person name="Andreopoulos B."/>
            <person name="Lu D."/>
            <person name="Skrede I."/>
            <person name="Drula E."/>
            <person name="Henrissat B."/>
            <person name="Morin E."/>
            <person name="Kohler A."/>
            <person name="Barry K."/>
            <person name="LaButti K."/>
            <person name="Morin E."/>
            <person name="Salamov A."/>
            <person name="Lipzen A."/>
            <person name="Mereny Z."/>
            <person name="Hegedus B."/>
            <person name="Baldrian P."/>
            <person name="Stursova M."/>
            <person name="Weitz H."/>
            <person name="Taylor A."/>
            <person name="Grigoriev I.V."/>
            <person name="Nagy L.G."/>
            <person name="Martin F."/>
            <person name="Kauserud H."/>
        </authorList>
    </citation>
    <scope>NUCLEOTIDE SEQUENCE</scope>
    <source>
        <strain evidence="2">CBHHK002</strain>
    </source>
</reference>
<feature type="region of interest" description="Disordered" evidence="1">
    <location>
        <begin position="173"/>
        <end position="197"/>
    </location>
</feature>
<keyword evidence="3" id="KW-1185">Reference proteome</keyword>
<dbReference type="Proteomes" id="UP001218218">
    <property type="component" value="Unassembled WGS sequence"/>
</dbReference>
<dbReference type="AlphaFoldDB" id="A0AAD7E9D1"/>
<evidence type="ECO:0000313" key="3">
    <source>
        <dbReference type="Proteomes" id="UP001218218"/>
    </source>
</evidence>
<evidence type="ECO:0000256" key="1">
    <source>
        <dbReference type="SAM" id="MobiDB-lite"/>
    </source>
</evidence>
<proteinExistence type="predicted"/>